<protein>
    <recommendedName>
        <fullName evidence="4">Protein arginine N-methyltransferase 2</fullName>
        <ecNumber evidence="3">2.1.1.319</ecNumber>
    </recommendedName>
    <alternativeName>
        <fullName evidence="12">Histone-arginine N-methyltransferase PRMT2</fullName>
    </alternativeName>
</protein>
<evidence type="ECO:0000256" key="14">
    <source>
        <dbReference type="PROSITE-ProRule" id="PRU01015"/>
    </source>
</evidence>
<evidence type="ECO:0000313" key="17">
    <source>
        <dbReference type="Ensembl" id="ENSOMYP00000123684.1"/>
    </source>
</evidence>
<dbReference type="GeneID" id="110501345"/>
<evidence type="ECO:0000256" key="15">
    <source>
        <dbReference type="SAM" id="MobiDB-lite"/>
    </source>
</evidence>
<evidence type="ECO:0000256" key="4">
    <source>
        <dbReference type="ARBA" id="ARBA00018778"/>
    </source>
</evidence>
<dbReference type="Gene3D" id="3.40.50.150">
    <property type="entry name" value="Vaccinia Virus protein VP39"/>
    <property type="match status" value="1"/>
</dbReference>
<evidence type="ECO:0000256" key="10">
    <source>
        <dbReference type="ARBA" id="ARBA00023242"/>
    </source>
</evidence>
<dbReference type="SUPFAM" id="SSF50044">
    <property type="entry name" value="SH3-domain"/>
    <property type="match status" value="1"/>
</dbReference>
<dbReference type="Pfam" id="PF14604">
    <property type="entry name" value="SH3_9"/>
    <property type="match status" value="1"/>
</dbReference>
<dbReference type="EC" id="2.1.1.319" evidence="3"/>
<dbReference type="InterPro" id="IPR036028">
    <property type="entry name" value="SH3-like_dom_sf"/>
</dbReference>
<dbReference type="Gene3D" id="2.70.160.11">
    <property type="entry name" value="Hnrnp arginine n-methyltransferase1"/>
    <property type="match status" value="1"/>
</dbReference>
<comment type="subcellular location">
    <subcellularLocation>
        <location evidence="2">Cytoplasm</location>
    </subcellularLocation>
    <subcellularLocation>
        <location evidence="1">Nucleus</location>
    </subcellularLocation>
</comment>
<dbReference type="GeneTree" id="ENSGT00940000160683"/>
<dbReference type="Ensembl" id="ENSOMYT00000137161.1">
    <property type="protein sequence ID" value="ENSOMYP00000123684.1"/>
    <property type="gene ID" value="ENSOMYG00000045987.2"/>
</dbReference>
<dbReference type="GO" id="GO:0042054">
    <property type="term" value="F:histone methyltransferase activity"/>
    <property type="evidence" value="ECO:0007669"/>
    <property type="project" value="UniProtKB-ARBA"/>
</dbReference>
<evidence type="ECO:0000256" key="2">
    <source>
        <dbReference type="ARBA" id="ARBA00004496"/>
    </source>
</evidence>
<keyword evidence="7 14" id="KW-0489">Methyltransferase</keyword>
<evidence type="ECO:0000256" key="8">
    <source>
        <dbReference type="ARBA" id="ARBA00022679"/>
    </source>
</evidence>
<dbReference type="AlphaFoldDB" id="A0A8K9WV07"/>
<gene>
    <name evidence="17" type="primary">prmt2</name>
</gene>
<dbReference type="GO" id="GO:0035242">
    <property type="term" value="F:protein-arginine omega-N asymmetric methyltransferase activity"/>
    <property type="evidence" value="ECO:0007669"/>
    <property type="project" value="UniProtKB-EC"/>
</dbReference>
<keyword evidence="5 13" id="KW-0728">SH3 domain</keyword>
<evidence type="ECO:0000256" key="12">
    <source>
        <dbReference type="ARBA" id="ARBA00082811"/>
    </source>
</evidence>
<evidence type="ECO:0000256" key="1">
    <source>
        <dbReference type="ARBA" id="ARBA00004123"/>
    </source>
</evidence>
<proteinExistence type="predicted"/>
<dbReference type="InterPro" id="IPR001452">
    <property type="entry name" value="SH3_domain"/>
</dbReference>
<reference evidence="17" key="3">
    <citation type="submission" date="2025-09" db="UniProtKB">
        <authorList>
            <consortium name="Ensembl"/>
        </authorList>
    </citation>
    <scope>IDENTIFICATION</scope>
</reference>
<feature type="domain" description="SH3" evidence="16">
    <location>
        <begin position="20"/>
        <end position="79"/>
    </location>
</feature>
<dbReference type="FunFam" id="3.40.50.150:FF:000016">
    <property type="entry name" value="Protein arginine N-methyltransferase 6"/>
    <property type="match status" value="1"/>
</dbReference>
<dbReference type="PANTHER" id="PTHR11006:SF92">
    <property type="entry name" value="PROTEIN ARGININE N-METHYLTRANSFERASE 2"/>
    <property type="match status" value="1"/>
</dbReference>
<accession>A0A8K9WV07</accession>
<dbReference type="RefSeq" id="XP_021434522.1">
    <property type="nucleotide sequence ID" value="XM_021578847.2"/>
</dbReference>
<dbReference type="GO" id="GO:0032259">
    <property type="term" value="P:methylation"/>
    <property type="evidence" value="ECO:0007669"/>
    <property type="project" value="UniProtKB-KW"/>
</dbReference>
<evidence type="ECO:0000256" key="13">
    <source>
        <dbReference type="PROSITE-ProRule" id="PRU00192"/>
    </source>
</evidence>
<evidence type="ECO:0000256" key="5">
    <source>
        <dbReference type="ARBA" id="ARBA00022443"/>
    </source>
</evidence>
<keyword evidence="8 14" id="KW-0808">Transferase</keyword>
<dbReference type="InterPro" id="IPR055135">
    <property type="entry name" value="PRMT_dom"/>
</dbReference>
<dbReference type="GO" id="GO:0005737">
    <property type="term" value="C:cytoplasm"/>
    <property type="evidence" value="ECO:0007669"/>
    <property type="project" value="UniProtKB-SubCell"/>
</dbReference>
<evidence type="ECO:0000256" key="6">
    <source>
        <dbReference type="ARBA" id="ARBA00022490"/>
    </source>
</evidence>
<feature type="region of interest" description="Disordered" evidence="15">
    <location>
        <begin position="1"/>
        <end position="21"/>
    </location>
</feature>
<dbReference type="Gene3D" id="2.30.30.40">
    <property type="entry name" value="SH3 Domains"/>
    <property type="match status" value="1"/>
</dbReference>
<dbReference type="CTD" id="3275"/>
<dbReference type="PROSITE" id="PS50002">
    <property type="entry name" value="SH3"/>
    <property type="match status" value="1"/>
</dbReference>
<evidence type="ECO:0000259" key="16">
    <source>
        <dbReference type="PROSITE" id="PS50002"/>
    </source>
</evidence>
<comment type="catalytic activity">
    <reaction evidence="11">
        <text>L-arginyl-[protein] + 2 S-adenosyl-L-methionine = N(omega),N(omega)-dimethyl-L-arginyl-[protein] + 2 S-adenosyl-L-homocysteine + 2 H(+)</text>
        <dbReference type="Rhea" id="RHEA:48096"/>
        <dbReference type="Rhea" id="RHEA-COMP:10532"/>
        <dbReference type="Rhea" id="RHEA-COMP:11991"/>
        <dbReference type="ChEBI" id="CHEBI:15378"/>
        <dbReference type="ChEBI" id="CHEBI:29965"/>
        <dbReference type="ChEBI" id="CHEBI:57856"/>
        <dbReference type="ChEBI" id="CHEBI:59789"/>
        <dbReference type="ChEBI" id="CHEBI:61897"/>
        <dbReference type="EC" id="2.1.1.319"/>
    </reaction>
</comment>
<evidence type="ECO:0000256" key="9">
    <source>
        <dbReference type="ARBA" id="ARBA00022691"/>
    </source>
</evidence>
<keyword evidence="18" id="KW-1185">Reference proteome</keyword>
<dbReference type="SMART" id="SM00326">
    <property type="entry name" value="SH3"/>
    <property type="match status" value="1"/>
</dbReference>
<keyword evidence="10" id="KW-0539">Nucleus</keyword>
<dbReference type="Pfam" id="PF22528">
    <property type="entry name" value="PRMT_C"/>
    <property type="match status" value="1"/>
</dbReference>
<evidence type="ECO:0000256" key="11">
    <source>
        <dbReference type="ARBA" id="ARBA00049086"/>
    </source>
</evidence>
<dbReference type="PROSITE" id="PS51678">
    <property type="entry name" value="SAM_MT_PRMT"/>
    <property type="match status" value="1"/>
</dbReference>
<evidence type="ECO:0000256" key="3">
    <source>
        <dbReference type="ARBA" id="ARBA00011925"/>
    </source>
</evidence>
<dbReference type="Proteomes" id="UP000694395">
    <property type="component" value="Chromosome 22"/>
</dbReference>
<dbReference type="KEGG" id="omy:110501345"/>
<reference evidence="17" key="1">
    <citation type="submission" date="2020-07" db="EMBL/GenBank/DDBJ databases">
        <title>A long reads based de novo assembly of the rainbow trout Arlee double haploid line genome.</title>
        <authorList>
            <person name="Gao G."/>
            <person name="Palti Y."/>
        </authorList>
    </citation>
    <scope>NUCLEOTIDE SEQUENCE [LARGE SCALE GENOMIC DNA]</scope>
</reference>
<sequence length="482" mass="54987">MFKKVDDSIRMHQEDEDYTNPPEEFIGLSDFTSCGSDQLSFRAGDRLLVHTKTSADWWWAELGGLCGYVPSSYLKQDVEDSYLKQGVEEDTSEETSEDPWQDEEYFGSYGTLRLQLEMLSDRARTETYRQVILTNSAPLRGKVVMDLGCGTGVISLFCARLAQPKAVYAVEASSIAEHTETLVRQNGCEEVVTVFQGRAEELELPGTVDILISEWMGNCLLFEFMVESVLQARDRWLREGGMMWPSGASLCLVPCQALDYYTERMGFWEQPYGLDFTALQSLAQSEFFSRPRFSHLLQPEDCLATPCDVITLDMLTLHVTDLEKLRGQFTFIVEKAGTFHGFTSWFRVQFQSLERDKTTLELDTGPYSEPTHWKQTLFMLDGPISLLGGETVSGIILLHRNPVWRRHMTVTIQWRISSTEETGNCMASILYLLGVNCNYHYLKCSLIPISDRRCGMLPVKNDPLSNSPLFTTYLQVYPFYTY</sequence>
<dbReference type="SUPFAM" id="SSF53335">
    <property type="entry name" value="S-adenosyl-L-methionine-dependent methyltransferases"/>
    <property type="match status" value="1"/>
</dbReference>
<organism evidence="17 18">
    <name type="scientific">Oncorhynchus mykiss</name>
    <name type="common">Rainbow trout</name>
    <name type="synonym">Salmo gairdneri</name>
    <dbReference type="NCBI Taxonomy" id="8022"/>
    <lineage>
        <taxon>Eukaryota</taxon>
        <taxon>Metazoa</taxon>
        <taxon>Chordata</taxon>
        <taxon>Craniata</taxon>
        <taxon>Vertebrata</taxon>
        <taxon>Euteleostomi</taxon>
        <taxon>Actinopterygii</taxon>
        <taxon>Neopterygii</taxon>
        <taxon>Teleostei</taxon>
        <taxon>Protacanthopterygii</taxon>
        <taxon>Salmoniformes</taxon>
        <taxon>Salmonidae</taxon>
        <taxon>Salmoninae</taxon>
        <taxon>Oncorhynchus</taxon>
    </lineage>
</organism>
<dbReference type="Pfam" id="PF13649">
    <property type="entry name" value="Methyltransf_25"/>
    <property type="match status" value="1"/>
</dbReference>
<dbReference type="InterPro" id="IPR029063">
    <property type="entry name" value="SAM-dependent_MTases_sf"/>
</dbReference>
<evidence type="ECO:0000256" key="7">
    <source>
        <dbReference type="ARBA" id="ARBA00022603"/>
    </source>
</evidence>
<feature type="compositionally biased region" description="Basic and acidic residues" evidence="15">
    <location>
        <begin position="1"/>
        <end position="13"/>
    </location>
</feature>
<evidence type="ECO:0000313" key="18">
    <source>
        <dbReference type="Proteomes" id="UP000694395"/>
    </source>
</evidence>
<dbReference type="PANTHER" id="PTHR11006">
    <property type="entry name" value="PROTEIN ARGININE N-METHYLTRANSFERASE"/>
    <property type="match status" value="1"/>
</dbReference>
<name>A0A8K9WV07_ONCMY</name>
<dbReference type="GO" id="GO:0005634">
    <property type="term" value="C:nucleus"/>
    <property type="evidence" value="ECO:0007669"/>
    <property type="project" value="UniProtKB-SubCell"/>
</dbReference>
<dbReference type="InterPro" id="IPR041698">
    <property type="entry name" value="Methyltransf_25"/>
</dbReference>
<dbReference type="FunFam" id="2.70.160.11:FF:000007">
    <property type="entry name" value="Protein arginine N-methyltransferase 2"/>
    <property type="match status" value="1"/>
</dbReference>
<keyword evidence="6" id="KW-0963">Cytoplasm</keyword>
<dbReference type="InterPro" id="IPR025799">
    <property type="entry name" value="Arg_MeTrfase"/>
</dbReference>
<dbReference type="OrthoDB" id="7848332at2759"/>
<keyword evidence="9 14" id="KW-0949">S-adenosyl-L-methionine</keyword>
<dbReference type="CDD" id="cd02440">
    <property type="entry name" value="AdoMet_MTases"/>
    <property type="match status" value="1"/>
</dbReference>
<reference evidence="17" key="2">
    <citation type="submission" date="2025-08" db="UniProtKB">
        <authorList>
            <consortium name="Ensembl"/>
        </authorList>
    </citation>
    <scope>IDENTIFICATION</scope>
</reference>